<feature type="transmembrane region" description="Helical" evidence="2">
    <location>
        <begin position="114"/>
        <end position="135"/>
    </location>
</feature>
<organism evidence="3 4">
    <name type="scientific">Nocardiopsis composta</name>
    <dbReference type="NCBI Taxonomy" id="157465"/>
    <lineage>
        <taxon>Bacteria</taxon>
        <taxon>Bacillati</taxon>
        <taxon>Actinomycetota</taxon>
        <taxon>Actinomycetes</taxon>
        <taxon>Streptosporangiales</taxon>
        <taxon>Nocardiopsidaceae</taxon>
        <taxon>Nocardiopsis</taxon>
    </lineage>
</organism>
<dbReference type="Proteomes" id="UP000572635">
    <property type="component" value="Unassembled WGS sequence"/>
</dbReference>
<feature type="compositionally biased region" description="Low complexity" evidence="1">
    <location>
        <begin position="367"/>
        <end position="377"/>
    </location>
</feature>
<gene>
    <name evidence="3" type="ORF">HDA36_001889</name>
</gene>
<feature type="transmembrane region" description="Helical" evidence="2">
    <location>
        <begin position="212"/>
        <end position="234"/>
    </location>
</feature>
<feature type="transmembrane region" description="Helical" evidence="2">
    <location>
        <begin position="293"/>
        <end position="313"/>
    </location>
</feature>
<sequence>MAEESRGARDEALGRLVAEGVITRDQAAAVGAALEAAEARPGVRWAEAVGYVGGALVLAAVAVFMATAWDAITPVGRSLLLAALVPVLAVAGAVMAGGIRALRPGTEVPTVRRRIGGTLFALAAVAASLAVGVWLDDLVDSYDDLTPQIAASAVGLVAAAGGYTALRSAPGLVAAWGMSAFLVGSAAWETAYRLTGAIEDYEAPGYAFAQDVMVNATGLSLAALGALWAGLAFAGVVRERGTAVGLGAATAFTGAEFLTEPFNHLGVLLLAAALFSGHVLWRSRPGAGRGPGAALVFGIIAVTVGIPQLVWYLTDGEMSAAGVLLVAGAVLLLSSWLGLRLHKAAGGPGTPGAGAPAPQGPPPGPAPEADAPPRTAEPAPPQPSPAPRQEESPPLVDPRDPDNRL</sequence>
<keyword evidence="2" id="KW-1133">Transmembrane helix</keyword>
<keyword evidence="2" id="KW-0812">Transmembrane</keyword>
<feature type="transmembrane region" description="Helical" evidence="2">
    <location>
        <begin position="319"/>
        <end position="339"/>
    </location>
</feature>
<feature type="transmembrane region" description="Helical" evidence="2">
    <location>
        <begin position="264"/>
        <end position="281"/>
    </location>
</feature>
<evidence type="ECO:0000256" key="1">
    <source>
        <dbReference type="SAM" id="MobiDB-lite"/>
    </source>
</evidence>
<feature type="transmembrane region" description="Helical" evidence="2">
    <location>
        <begin position="48"/>
        <end position="69"/>
    </location>
</feature>
<dbReference type="AlphaFoldDB" id="A0A7W8QL78"/>
<keyword evidence="2" id="KW-0472">Membrane</keyword>
<feature type="transmembrane region" description="Helical" evidence="2">
    <location>
        <begin position="81"/>
        <end position="102"/>
    </location>
</feature>
<evidence type="ECO:0000313" key="4">
    <source>
        <dbReference type="Proteomes" id="UP000572635"/>
    </source>
</evidence>
<reference evidence="3 4" key="1">
    <citation type="submission" date="2020-08" db="EMBL/GenBank/DDBJ databases">
        <title>Sequencing the genomes of 1000 actinobacteria strains.</title>
        <authorList>
            <person name="Klenk H.-P."/>
        </authorList>
    </citation>
    <scope>NUCLEOTIDE SEQUENCE [LARGE SCALE GENOMIC DNA]</scope>
    <source>
        <strain evidence="3 4">DSM 44551</strain>
    </source>
</reference>
<protein>
    <recommendedName>
        <fullName evidence="5">DUF2157 domain-containing protein</fullName>
    </recommendedName>
</protein>
<evidence type="ECO:0000313" key="3">
    <source>
        <dbReference type="EMBL" id="MBB5431805.1"/>
    </source>
</evidence>
<feature type="region of interest" description="Disordered" evidence="1">
    <location>
        <begin position="347"/>
        <end position="405"/>
    </location>
</feature>
<evidence type="ECO:0008006" key="5">
    <source>
        <dbReference type="Google" id="ProtNLM"/>
    </source>
</evidence>
<comment type="caution">
    <text evidence="3">The sequence shown here is derived from an EMBL/GenBank/DDBJ whole genome shotgun (WGS) entry which is preliminary data.</text>
</comment>
<proteinExistence type="predicted"/>
<feature type="transmembrane region" description="Helical" evidence="2">
    <location>
        <begin position="173"/>
        <end position="192"/>
    </location>
</feature>
<accession>A0A7W8QL78</accession>
<dbReference type="EMBL" id="JACHDB010000001">
    <property type="protein sequence ID" value="MBB5431805.1"/>
    <property type="molecule type" value="Genomic_DNA"/>
</dbReference>
<dbReference type="RefSeq" id="WP_184391461.1">
    <property type="nucleotide sequence ID" value="NZ_BAAAJD010000013.1"/>
</dbReference>
<evidence type="ECO:0000256" key="2">
    <source>
        <dbReference type="SAM" id="Phobius"/>
    </source>
</evidence>
<feature type="transmembrane region" description="Helical" evidence="2">
    <location>
        <begin position="147"/>
        <end position="166"/>
    </location>
</feature>
<keyword evidence="4" id="KW-1185">Reference proteome</keyword>
<name>A0A7W8QL78_9ACTN</name>